<evidence type="ECO:0000256" key="1">
    <source>
        <dbReference type="SAM" id="MobiDB-lite"/>
    </source>
</evidence>
<proteinExistence type="predicted"/>
<sequence length="192" mass="21114">MLANLHVTCIRLQLIARPKHTHAAILSDITVTPYSPTTPLLSFLARHAQRRLSERTHRLSILKPQLPTPSPDPFHSPTAATVPITQPRLSATSHPSTHTSHCHLNKRTSASHLPHPTPLASAHFPTRHLYFGILPPRAPPPHPAQPSHDCNSSSLTPSFFHNTPLPLLIPPFSAPPSLHLRQSSHHNAHIVS</sequence>
<reference evidence="2 3" key="1">
    <citation type="submission" date="2024-04" db="EMBL/GenBank/DDBJ databases">
        <authorList>
            <person name="Waldvogel A.-M."/>
            <person name="Schoenle A."/>
        </authorList>
    </citation>
    <scope>NUCLEOTIDE SEQUENCE [LARGE SCALE GENOMIC DNA]</scope>
</reference>
<feature type="region of interest" description="Disordered" evidence="1">
    <location>
        <begin position="134"/>
        <end position="155"/>
    </location>
</feature>
<dbReference type="Proteomes" id="UP001497482">
    <property type="component" value="Chromosome 11"/>
</dbReference>
<gene>
    <name evidence="2" type="ORF">KC01_LOCUS5940</name>
</gene>
<dbReference type="EMBL" id="OZ035833">
    <property type="protein sequence ID" value="CAL1574191.1"/>
    <property type="molecule type" value="Genomic_DNA"/>
</dbReference>
<name>A0AAV2JCH0_KNICA</name>
<accession>A0AAV2JCH0</accession>
<evidence type="ECO:0000313" key="3">
    <source>
        <dbReference type="Proteomes" id="UP001497482"/>
    </source>
</evidence>
<protein>
    <submittedName>
        <fullName evidence="2">Uncharacterized protein</fullName>
    </submittedName>
</protein>
<dbReference type="AlphaFoldDB" id="A0AAV2JCH0"/>
<evidence type="ECO:0000313" key="2">
    <source>
        <dbReference type="EMBL" id="CAL1574191.1"/>
    </source>
</evidence>
<keyword evidence="3" id="KW-1185">Reference proteome</keyword>
<organism evidence="2 3">
    <name type="scientific">Knipowitschia caucasica</name>
    <name type="common">Caucasian dwarf goby</name>
    <name type="synonym">Pomatoschistus caucasicus</name>
    <dbReference type="NCBI Taxonomy" id="637954"/>
    <lineage>
        <taxon>Eukaryota</taxon>
        <taxon>Metazoa</taxon>
        <taxon>Chordata</taxon>
        <taxon>Craniata</taxon>
        <taxon>Vertebrata</taxon>
        <taxon>Euteleostomi</taxon>
        <taxon>Actinopterygii</taxon>
        <taxon>Neopterygii</taxon>
        <taxon>Teleostei</taxon>
        <taxon>Neoteleostei</taxon>
        <taxon>Acanthomorphata</taxon>
        <taxon>Gobiaria</taxon>
        <taxon>Gobiiformes</taxon>
        <taxon>Gobioidei</taxon>
        <taxon>Gobiidae</taxon>
        <taxon>Gobiinae</taxon>
        <taxon>Knipowitschia</taxon>
    </lineage>
</organism>